<evidence type="ECO:0000313" key="1">
    <source>
        <dbReference type="EMBL" id="RON51909.1"/>
    </source>
</evidence>
<reference evidence="1 2" key="1">
    <citation type="submission" date="2016-10" db="EMBL/GenBank/DDBJ databases">
        <title>Comparative genome analysis of multiple Pseudomonas spp. focuses on biocontrol and plant growth promoting traits.</title>
        <authorList>
            <person name="Tao X.-Y."/>
            <person name="Taylor C.G."/>
        </authorList>
    </citation>
    <scope>NUCLEOTIDE SEQUENCE [LARGE SCALE GENOMIC DNA]</scope>
    <source>
        <strain evidence="1 2">39A2</strain>
    </source>
</reference>
<dbReference type="AlphaFoldDB" id="A0A423KGG6"/>
<organism evidence="1 2">
    <name type="scientific">Pseudomonas frederiksbergensis</name>
    <dbReference type="NCBI Taxonomy" id="104087"/>
    <lineage>
        <taxon>Bacteria</taxon>
        <taxon>Pseudomonadati</taxon>
        <taxon>Pseudomonadota</taxon>
        <taxon>Gammaproteobacteria</taxon>
        <taxon>Pseudomonadales</taxon>
        <taxon>Pseudomonadaceae</taxon>
        <taxon>Pseudomonas</taxon>
    </lineage>
</organism>
<comment type="caution">
    <text evidence="1">The sequence shown here is derived from an EMBL/GenBank/DDBJ whole genome shotgun (WGS) entry which is preliminary data.</text>
</comment>
<evidence type="ECO:0000313" key="2">
    <source>
        <dbReference type="Proteomes" id="UP000283627"/>
    </source>
</evidence>
<sequence>MKYFSAPLNPVDPEARRNFALECNRLLFEEAHLLSREAFELLEKAELDAELFTQYQALRQKADLKFQEAIDHLRLIEEEFPSAQTLAALRSKAAGGSFDSLDLH</sequence>
<accession>A0A423KGG6</accession>
<proteinExistence type="predicted"/>
<dbReference type="Proteomes" id="UP000283627">
    <property type="component" value="Unassembled WGS sequence"/>
</dbReference>
<protein>
    <submittedName>
        <fullName evidence="1">Uncharacterized protein</fullName>
    </submittedName>
</protein>
<gene>
    <name evidence="1" type="ORF">BK665_18805</name>
</gene>
<dbReference type="EMBL" id="MOBP01000012">
    <property type="protein sequence ID" value="RON51909.1"/>
    <property type="molecule type" value="Genomic_DNA"/>
</dbReference>
<name>A0A423KGG6_9PSED</name>